<accession>A0A453F4E2</accession>
<dbReference type="AlphaFoldDB" id="A0A453F4E2"/>
<dbReference type="Gramene" id="AET3Gv20570600.1">
    <property type="protein sequence ID" value="AET3Gv20570600.1"/>
    <property type="gene ID" value="AET3Gv20570600"/>
</dbReference>
<evidence type="ECO:0000313" key="2">
    <source>
        <dbReference type="Proteomes" id="UP000015105"/>
    </source>
</evidence>
<proteinExistence type="predicted"/>
<organism evidence="1 2">
    <name type="scientific">Aegilops tauschii subsp. strangulata</name>
    <name type="common">Goatgrass</name>
    <dbReference type="NCBI Taxonomy" id="200361"/>
    <lineage>
        <taxon>Eukaryota</taxon>
        <taxon>Viridiplantae</taxon>
        <taxon>Streptophyta</taxon>
        <taxon>Embryophyta</taxon>
        <taxon>Tracheophyta</taxon>
        <taxon>Spermatophyta</taxon>
        <taxon>Magnoliopsida</taxon>
        <taxon>Liliopsida</taxon>
        <taxon>Poales</taxon>
        <taxon>Poaceae</taxon>
        <taxon>BOP clade</taxon>
        <taxon>Pooideae</taxon>
        <taxon>Triticodae</taxon>
        <taxon>Triticeae</taxon>
        <taxon>Triticinae</taxon>
        <taxon>Aegilops</taxon>
    </lineage>
</organism>
<reference evidence="1" key="4">
    <citation type="submission" date="2019-03" db="UniProtKB">
        <authorList>
            <consortium name="EnsemblPlants"/>
        </authorList>
    </citation>
    <scope>IDENTIFICATION</scope>
</reference>
<keyword evidence="2" id="KW-1185">Reference proteome</keyword>
<reference evidence="1" key="5">
    <citation type="journal article" date="2021" name="G3 (Bethesda)">
        <title>Aegilops tauschii genome assembly Aet v5.0 features greater sequence contiguity and improved annotation.</title>
        <authorList>
            <person name="Wang L."/>
            <person name="Zhu T."/>
            <person name="Rodriguez J.C."/>
            <person name="Deal K.R."/>
            <person name="Dubcovsky J."/>
            <person name="McGuire P.E."/>
            <person name="Lux T."/>
            <person name="Spannagl M."/>
            <person name="Mayer K.F.X."/>
            <person name="Baldrich P."/>
            <person name="Meyers B.C."/>
            <person name="Huo N."/>
            <person name="Gu Y.Q."/>
            <person name="Zhou H."/>
            <person name="Devos K.M."/>
            <person name="Bennetzen J.L."/>
            <person name="Unver T."/>
            <person name="Budak H."/>
            <person name="Gulick P.J."/>
            <person name="Galiba G."/>
            <person name="Kalapos B."/>
            <person name="Nelson D.R."/>
            <person name="Li P."/>
            <person name="You F.M."/>
            <person name="Luo M.C."/>
            <person name="Dvorak J."/>
        </authorList>
    </citation>
    <scope>NUCLEOTIDE SEQUENCE [LARGE SCALE GENOMIC DNA]</scope>
    <source>
        <strain evidence="1">cv. AL8/78</strain>
    </source>
</reference>
<dbReference type="Proteomes" id="UP000015105">
    <property type="component" value="Chromosome 3D"/>
</dbReference>
<name>A0A453F4E2_AEGTS</name>
<protein>
    <submittedName>
        <fullName evidence="1">Uncharacterized protein</fullName>
    </submittedName>
</protein>
<reference evidence="2" key="2">
    <citation type="journal article" date="2017" name="Nat. Plants">
        <title>The Aegilops tauschii genome reveals multiple impacts of transposons.</title>
        <authorList>
            <person name="Zhao G."/>
            <person name="Zou C."/>
            <person name="Li K."/>
            <person name="Wang K."/>
            <person name="Li T."/>
            <person name="Gao L."/>
            <person name="Zhang X."/>
            <person name="Wang H."/>
            <person name="Yang Z."/>
            <person name="Liu X."/>
            <person name="Jiang W."/>
            <person name="Mao L."/>
            <person name="Kong X."/>
            <person name="Jiao Y."/>
            <person name="Jia J."/>
        </authorList>
    </citation>
    <scope>NUCLEOTIDE SEQUENCE [LARGE SCALE GENOMIC DNA]</scope>
    <source>
        <strain evidence="2">cv. AL8/78</strain>
    </source>
</reference>
<evidence type="ECO:0000313" key="1">
    <source>
        <dbReference type="EnsemblPlants" id="AET3Gv20570600.1"/>
    </source>
</evidence>
<reference evidence="1" key="3">
    <citation type="journal article" date="2017" name="Nature">
        <title>Genome sequence of the progenitor of the wheat D genome Aegilops tauschii.</title>
        <authorList>
            <person name="Luo M.C."/>
            <person name="Gu Y.Q."/>
            <person name="Puiu D."/>
            <person name="Wang H."/>
            <person name="Twardziok S.O."/>
            <person name="Deal K.R."/>
            <person name="Huo N."/>
            <person name="Zhu T."/>
            <person name="Wang L."/>
            <person name="Wang Y."/>
            <person name="McGuire P.E."/>
            <person name="Liu S."/>
            <person name="Long H."/>
            <person name="Ramasamy R.K."/>
            <person name="Rodriguez J.C."/>
            <person name="Van S.L."/>
            <person name="Yuan L."/>
            <person name="Wang Z."/>
            <person name="Xia Z."/>
            <person name="Xiao L."/>
            <person name="Anderson O.D."/>
            <person name="Ouyang S."/>
            <person name="Liang Y."/>
            <person name="Zimin A.V."/>
            <person name="Pertea G."/>
            <person name="Qi P."/>
            <person name="Bennetzen J.L."/>
            <person name="Dai X."/>
            <person name="Dawson M.W."/>
            <person name="Muller H.G."/>
            <person name="Kugler K."/>
            <person name="Rivarola-Duarte L."/>
            <person name="Spannagl M."/>
            <person name="Mayer K.F.X."/>
            <person name="Lu F.H."/>
            <person name="Bevan M.W."/>
            <person name="Leroy P."/>
            <person name="Li P."/>
            <person name="You F.M."/>
            <person name="Sun Q."/>
            <person name="Liu Z."/>
            <person name="Lyons E."/>
            <person name="Wicker T."/>
            <person name="Salzberg S.L."/>
            <person name="Devos K.M."/>
            <person name="Dvorak J."/>
        </authorList>
    </citation>
    <scope>NUCLEOTIDE SEQUENCE [LARGE SCALE GENOMIC DNA]</scope>
    <source>
        <strain evidence="1">cv. AL8/78</strain>
    </source>
</reference>
<sequence>MATVCWAIWNSHNQATFEQNILKTPFNVVYAACGFLTYWAGLMAGDDREAMERGAKMLRSNASMMMRICAAPAKSATK</sequence>
<reference evidence="2" key="1">
    <citation type="journal article" date="2014" name="Science">
        <title>Ancient hybridizations among the ancestral genomes of bread wheat.</title>
        <authorList>
            <consortium name="International Wheat Genome Sequencing Consortium,"/>
            <person name="Marcussen T."/>
            <person name="Sandve S.R."/>
            <person name="Heier L."/>
            <person name="Spannagl M."/>
            <person name="Pfeifer M."/>
            <person name="Jakobsen K.S."/>
            <person name="Wulff B.B."/>
            <person name="Steuernagel B."/>
            <person name="Mayer K.F."/>
            <person name="Olsen O.A."/>
        </authorList>
    </citation>
    <scope>NUCLEOTIDE SEQUENCE [LARGE SCALE GENOMIC DNA]</scope>
    <source>
        <strain evidence="2">cv. AL8/78</strain>
    </source>
</reference>
<dbReference type="EnsemblPlants" id="AET3Gv20570600.1">
    <property type="protein sequence ID" value="AET3Gv20570600.1"/>
    <property type="gene ID" value="AET3Gv20570600"/>
</dbReference>